<dbReference type="PROSITE" id="PS50088">
    <property type="entry name" value="ANK_REPEAT"/>
    <property type="match status" value="4"/>
</dbReference>
<feature type="region of interest" description="Disordered" evidence="4">
    <location>
        <begin position="1228"/>
        <end position="1301"/>
    </location>
</feature>
<protein>
    <submittedName>
        <fullName evidence="6">Ankyrin</fullName>
    </submittedName>
</protein>
<feature type="compositionally biased region" description="Basic residues" evidence="4">
    <location>
        <begin position="1228"/>
        <end position="1238"/>
    </location>
</feature>
<evidence type="ECO:0000259" key="5">
    <source>
        <dbReference type="Pfam" id="PF24883"/>
    </source>
</evidence>
<evidence type="ECO:0000313" key="7">
    <source>
        <dbReference type="Proteomes" id="UP000248817"/>
    </source>
</evidence>
<dbReference type="Pfam" id="PF12796">
    <property type="entry name" value="Ank_2"/>
    <property type="match status" value="6"/>
</dbReference>
<dbReference type="PANTHER" id="PTHR24161">
    <property type="entry name" value="ANK_REP_REGION DOMAIN-CONTAINING PROTEIN-RELATED"/>
    <property type="match status" value="1"/>
</dbReference>
<accession>A0A2V5IMP3</accession>
<evidence type="ECO:0000256" key="4">
    <source>
        <dbReference type="SAM" id="MobiDB-lite"/>
    </source>
</evidence>
<dbReference type="SUPFAM" id="SSF48403">
    <property type="entry name" value="Ankyrin repeat"/>
    <property type="match status" value="2"/>
</dbReference>
<keyword evidence="1" id="KW-0677">Repeat</keyword>
<dbReference type="InterPro" id="IPR027417">
    <property type="entry name" value="P-loop_NTPase"/>
</dbReference>
<dbReference type="InterPro" id="IPR002110">
    <property type="entry name" value="Ankyrin_rpt"/>
</dbReference>
<reference evidence="6 7" key="1">
    <citation type="submission" date="2018-02" db="EMBL/GenBank/DDBJ databases">
        <title>The genomes of Aspergillus section Nigri reveals drivers in fungal speciation.</title>
        <authorList>
            <consortium name="DOE Joint Genome Institute"/>
            <person name="Vesth T.C."/>
            <person name="Nybo J."/>
            <person name="Theobald S."/>
            <person name="Brandl J."/>
            <person name="Frisvad J.C."/>
            <person name="Nielsen K.F."/>
            <person name="Lyhne E.K."/>
            <person name="Kogle M.E."/>
            <person name="Kuo A."/>
            <person name="Riley R."/>
            <person name="Clum A."/>
            <person name="Nolan M."/>
            <person name="Lipzen A."/>
            <person name="Salamov A."/>
            <person name="Henrissat B."/>
            <person name="Wiebenga A."/>
            <person name="De vries R.P."/>
            <person name="Grigoriev I.V."/>
            <person name="Mortensen U.H."/>
            <person name="Andersen M.R."/>
            <person name="Baker S.E."/>
        </authorList>
    </citation>
    <scope>NUCLEOTIDE SEQUENCE [LARGE SCALE GENOMIC DNA]</scope>
    <source>
        <strain evidence="6 7">CBS 114.80</strain>
    </source>
</reference>
<dbReference type="EMBL" id="KZ825469">
    <property type="protein sequence ID" value="PYI35544.1"/>
    <property type="molecule type" value="Genomic_DNA"/>
</dbReference>
<feature type="domain" description="Nephrocystin 3-like N-terminal" evidence="5">
    <location>
        <begin position="78"/>
        <end position="243"/>
    </location>
</feature>
<name>A0A2V5IMP3_9EURO</name>
<feature type="repeat" description="ANK" evidence="3">
    <location>
        <begin position="571"/>
        <end position="604"/>
    </location>
</feature>
<dbReference type="SUPFAM" id="SSF52540">
    <property type="entry name" value="P-loop containing nucleoside triphosphate hydrolases"/>
    <property type="match status" value="1"/>
</dbReference>
<keyword evidence="2 3" id="KW-0040">ANK repeat</keyword>
<dbReference type="InterPro" id="IPR036770">
    <property type="entry name" value="Ankyrin_rpt-contain_sf"/>
</dbReference>
<dbReference type="Gene3D" id="3.40.50.300">
    <property type="entry name" value="P-loop containing nucleotide triphosphate hydrolases"/>
    <property type="match status" value="1"/>
</dbReference>
<feature type="region of interest" description="Disordered" evidence="4">
    <location>
        <begin position="1324"/>
        <end position="1360"/>
    </location>
</feature>
<dbReference type="InterPro" id="IPR056884">
    <property type="entry name" value="NPHP3-like_N"/>
</dbReference>
<dbReference type="PANTHER" id="PTHR24161:SF121">
    <property type="entry name" value="M-PHASE PHOSPHOPROTEIN 8"/>
    <property type="match status" value="1"/>
</dbReference>
<dbReference type="PROSITE" id="PS50297">
    <property type="entry name" value="ANK_REP_REGION"/>
    <property type="match status" value="4"/>
</dbReference>
<evidence type="ECO:0000256" key="3">
    <source>
        <dbReference type="PROSITE-ProRule" id="PRU00023"/>
    </source>
</evidence>
<proteinExistence type="predicted"/>
<gene>
    <name evidence="6" type="ORF">BP00DRAFT_236230</name>
</gene>
<keyword evidence="7" id="KW-1185">Reference proteome</keyword>
<feature type="repeat" description="ANK" evidence="3">
    <location>
        <begin position="1060"/>
        <end position="1092"/>
    </location>
</feature>
<evidence type="ECO:0000256" key="1">
    <source>
        <dbReference type="ARBA" id="ARBA00022737"/>
    </source>
</evidence>
<dbReference type="SMART" id="SM00248">
    <property type="entry name" value="ANK"/>
    <property type="match status" value="18"/>
</dbReference>
<dbReference type="Proteomes" id="UP000248817">
    <property type="component" value="Unassembled WGS sequence"/>
</dbReference>
<evidence type="ECO:0000313" key="6">
    <source>
        <dbReference type="EMBL" id="PYI35544.1"/>
    </source>
</evidence>
<evidence type="ECO:0000256" key="2">
    <source>
        <dbReference type="ARBA" id="ARBA00023043"/>
    </source>
</evidence>
<feature type="repeat" description="ANK" evidence="3">
    <location>
        <begin position="920"/>
        <end position="953"/>
    </location>
</feature>
<sequence>MAPRHSVSFSGANGGMQIGYNRSPIRVEFHSHATSCAPTDLDPRRLIENVRAWLAWLSPEDFSAKQDDLRAEWPDHAGRWLLDDARFQQWVRSEQGILFCYGIPGAGKTMMAAAVVDHLFHTFRRRDSPVGIAYWYCTPQLRAQHLGRFFGSMLRQLMPRLPKLPRSLEMMYADYVDRERRPSPAHVQEVLCEVIKAYDRVFLVVDGLDELSGRQHSQQEMLDRLFALQERTQKKLNLLATSRPLPEIVARFGEKESVGIEIQAHQQDLVCYVGERLCRLPYFVRGNKELQQEVIKNVTQNVEGMFLLVQLRLHALASTTSVSMFRKKLRQFKEGGETCEDLYEHTMRRITHKDGGLRDDAWNVAQSAIFWVLWSRRELTIHEVRHAVAVHPDCNPISEDDIPHIDLILSLCGGLLQRGATSQNVTFVHSTARKYFEKTCSDWFPGAKDKIVKACLTYLSNPAFTGVCEDQQSLRERLDAYPLYTYAAQNWGYHACQCSDSLTGYIKAFLAREAQVDACSQVLMLLTSNMTGRYASRQMLAPHLVAYFGLDRVAERMALSQNPAINPPDADGRTPLLWAARNGHTEVVTMFLQMQNVDLNLPDKDGRTAFLWAAAKGHTAVLEALLATDQIDIYHEDVQRRNALTRAVINGRTEAVRLLLDRCRFDINSPDRERRTVLWWASAKGHGTILQQLLPRCTAKTVNRKDKHGWDALTRAVYRGHQQVVHVLLTSDAVEPDHSRKGHTPWWWAMKNKDSTIAKAFMDALDRKRIDANTICVGQRTALSWAAGMGCEEIVRELLDRTPEPDDLNAHNDGRARTALSWATAGGCVSVVKLLLEARGINPNQADTKKRTPLWWAIANNKVSVVQLLLTNPAVDFNIKDSVGRTPLSLGAGLGRSAIVDLLLLHRERLQIDVNAKDMHGRTPLSWAARNGNGHVVRRLLEVDDVDPNAVDRLGRTPLMWAIINGHAEVAERVIIDGEPLVQLDRVDQKGRSALFWAAWAGDAATISLLPKSPGVNCNKRDRSNEETALSVAIKKGYSQSARSLLRNYREIEVNAVYKDGLTPLHLAAQRDDGATVDLLLQKGAGLERCDIFDRTPLFLACGFPRKPELREESSLWSLLAADANMNHQTKKGWTPLHNACSKGDSAAVDALFSYGAKAVYPDTQSGAPQPLALASRHGHLEVVKQLLAHPVAQRMDLEKASEIALDGRRTKIYRLLQAHIAKHHKIQPRLVCRKKDHHPQINPSRSNAPPDHEQEGALSQARAVDQDSPAIDIGLQREPPAGSIRGHPPPITADDHQLPVRGKRKNWKHWITDLIRSWKDRRKARLVRRRRRSTKTRRRRHRSTDTRRRRHRSTSTRRR</sequence>
<dbReference type="Gene3D" id="1.25.40.20">
    <property type="entry name" value="Ankyrin repeat-containing domain"/>
    <property type="match status" value="4"/>
</dbReference>
<organism evidence="6 7">
    <name type="scientific">Aspergillus indologenus CBS 114.80</name>
    <dbReference type="NCBI Taxonomy" id="1450541"/>
    <lineage>
        <taxon>Eukaryota</taxon>
        <taxon>Fungi</taxon>
        <taxon>Dikarya</taxon>
        <taxon>Ascomycota</taxon>
        <taxon>Pezizomycotina</taxon>
        <taxon>Eurotiomycetes</taxon>
        <taxon>Eurotiomycetidae</taxon>
        <taxon>Eurotiales</taxon>
        <taxon>Aspergillaceae</taxon>
        <taxon>Aspergillus</taxon>
        <taxon>Aspergillus subgen. Circumdati</taxon>
    </lineage>
</organism>
<dbReference type="Pfam" id="PF24883">
    <property type="entry name" value="NPHP3_N"/>
    <property type="match status" value="1"/>
</dbReference>
<feature type="repeat" description="ANK" evidence="3">
    <location>
        <begin position="1132"/>
        <end position="1164"/>
    </location>
</feature>